<name>A0AAE2CUK2_9LAMI</name>
<feature type="coiled-coil region" evidence="1">
    <location>
        <begin position="239"/>
        <end position="266"/>
    </location>
</feature>
<sequence length="297" mass="34306">MDKKKRERVHRKYTRKEGGARRSNKWKKKRRGLYLHQKKILPRIQVQAQELHSQYENDKTISSEIENGPTASKNIQELEKFTSDFFEATPPCSDEIVVDNNNLYETEANVVSNILPHRAEHIADKNAKTSEHPTMPSIHKAVVQVENPFVDVDRYKVKSETMPLVKDIFANIYKCLEVSKLMQLTPLELQSMLGQIGDLELVNVDVGWLQQLNQTSKARQLVKGLSTFKDVEARTILMIDKKKKAVETYEKELETCMASITMLQEKLMQEKEELVDVLSLDDHLKNFYEGKLVHGLI</sequence>
<dbReference type="AlphaFoldDB" id="A0AAE2CUK2"/>
<evidence type="ECO:0000256" key="2">
    <source>
        <dbReference type="SAM" id="MobiDB-lite"/>
    </source>
</evidence>
<dbReference type="PANTHER" id="PTHR35358:SF18">
    <property type="entry name" value="PHOSPHOLIPASE-LIKE PROTEIN-RELATED"/>
    <property type="match status" value="1"/>
</dbReference>
<keyword evidence="1" id="KW-0175">Coiled coil</keyword>
<keyword evidence="4" id="KW-1185">Reference proteome</keyword>
<evidence type="ECO:0000313" key="4">
    <source>
        <dbReference type="Proteomes" id="UP001293254"/>
    </source>
</evidence>
<comment type="caution">
    <text evidence="3">The sequence shown here is derived from an EMBL/GenBank/DDBJ whole genome shotgun (WGS) entry which is preliminary data.</text>
</comment>
<gene>
    <name evidence="3" type="ORF">Salat_0678900</name>
</gene>
<dbReference type="PANTHER" id="PTHR35358">
    <property type="entry name" value="OS06G0711100 PROTEIN"/>
    <property type="match status" value="1"/>
</dbReference>
<accession>A0AAE2CUK2</accession>
<dbReference type="EMBL" id="JACGWO010000002">
    <property type="protein sequence ID" value="KAK4435156.1"/>
    <property type="molecule type" value="Genomic_DNA"/>
</dbReference>
<evidence type="ECO:0000313" key="3">
    <source>
        <dbReference type="EMBL" id="KAK4435156.1"/>
    </source>
</evidence>
<organism evidence="3 4">
    <name type="scientific">Sesamum alatum</name>
    <dbReference type="NCBI Taxonomy" id="300844"/>
    <lineage>
        <taxon>Eukaryota</taxon>
        <taxon>Viridiplantae</taxon>
        <taxon>Streptophyta</taxon>
        <taxon>Embryophyta</taxon>
        <taxon>Tracheophyta</taxon>
        <taxon>Spermatophyta</taxon>
        <taxon>Magnoliopsida</taxon>
        <taxon>eudicotyledons</taxon>
        <taxon>Gunneridae</taxon>
        <taxon>Pentapetalae</taxon>
        <taxon>asterids</taxon>
        <taxon>lamiids</taxon>
        <taxon>Lamiales</taxon>
        <taxon>Pedaliaceae</taxon>
        <taxon>Sesamum</taxon>
    </lineage>
</organism>
<feature type="compositionally biased region" description="Basic residues" evidence="2">
    <location>
        <begin position="1"/>
        <end position="14"/>
    </location>
</feature>
<dbReference type="Proteomes" id="UP001293254">
    <property type="component" value="Unassembled WGS sequence"/>
</dbReference>
<evidence type="ECO:0000256" key="1">
    <source>
        <dbReference type="SAM" id="Coils"/>
    </source>
</evidence>
<reference evidence="3" key="2">
    <citation type="journal article" date="2024" name="Plant">
        <title>Genomic evolution and insights into agronomic trait innovations of Sesamum species.</title>
        <authorList>
            <person name="Miao H."/>
            <person name="Wang L."/>
            <person name="Qu L."/>
            <person name="Liu H."/>
            <person name="Sun Y."/>
            <person name="Le M."/>
            <person name="Wang Q."/>
            <person name="Wei S."/>
            <person name="Zheng Y."/>
            <person name="Lin W."/>
            <person name="Duan Y."/>
            <person name="Cao H."/>
            <person name="Xiong S."/>
            <person name="Wang X."/>
            <person name="Wei L."/>
            <person name="Li C."/>
            <person name="Ma Q."/>
            <person name="Ju M."/>
            <person name="Zhao R."/>
            <person name="Li G."/>
            <person name="Mu C."/>
            <person name="Tian Q."/>
            <person name="Mei H."/>
            <person name="Zhang T."/>
            <person name="Gao T."/>
            <person name="Zhang H."/>
        </authorList>
    </citation>
    <scope>NUCLEOTIDE SEQUENCE</scope>
    <source>
        <strain evidence="3">3651</strain>
    </source>
</reference>
<protein>
    <submittedName>
        <fullName evidence="3">Uncharacterized protein</fullName>
    </submittedName>
</protein>
<feature type="region of interest" description="Disordered" evidence="2">
    <location>
        <begin position="1"/>
        <end position="29"/>
    </location>
</feature>
<proteinExistence type="predicted"/>
<reference evidence="3" key="1">
    <citation type="submission" date="2020-06" db="EMBL/GenBank/DDBJ databases">
        <authorList>
            <person name="Li T."/>
            <person name="Hu X."/>
            <person name="Zhang T."/>
            <person name="Song X."/>
            <person name="Zhang H."/>
            <person name="Dai N."/>
            <person name="Sheng W."/>
            <person name="Hou X."/>
            <person name="Wei L."/>
        </authorList>
    </citation>
    <scope>NUCLEOTIDE SEQUENCE</scope>
    <source>
        <strain evidence="3">3651</strain>
        <tissue evidence="3">Leaf</tissue>
    </source>
</reference>